<comment type="similarity">
    <text evidence="2">Belongs to the GST superfamily. Mu family.</text>
</comment>
<evidence type="ECO:0000313" key="7">
    <source>
        <dbReference type="EMBL" id="CAK8679045.1"/>
    </source>
</evidence>
<dbReference type="PANTHER" id="PTHR11571">
    <property type="entry name" value="GLUTATHIONE S-TRANSFERASE"/>
    <property type="match status" value="1"/>
</dbReference>
<proteinExistence type="inferred from homology"/>
<dbReference type="EMBL" id="CAWYQH010000057">
    <property type="protein sequence ID" value="CAK8679045.1"/>
    <property type="molecule type" value="Genomic_DNA"/>
</dbReference>
<organism evidence="7 8">
    <name type="scientific">Clavelina lepadiformis</name>
    <name type="common">Light-bulb sea squirt</name>
    <name type="synonym">Ascidia lepadiformis</name>
    <dbReference type="NCBI Taxonomy" id="159417"/>
    <lineage>
        <taxon>Eukaryota</taxon>
        <taxon>Metazoa</taxon>
        <taxon>Chordata</taxon>
        <taxon>Tunicata</taxon>
        <taxon>Ascidiacea</taxon>
        <taxon>Aplousobranchia</taxon>
        <taxon>Clavelinidae</taxon>
        <taxon>Clavelina</taxon>
    </lineage>
</organism>
<comment type="catalytic activity">
    <reaction evidence="5">
        <text>RX + glutathione = an S-substituted glutathione + a halide anion + H(+)</text>
        <dbReference type="Rhea" id="RHEA:16437"/>
        <dbReference type="ChEBI" id="CHEBI:15378"/>
        <dbReference type="ChEBI" id="CHEBI:16042"/>
        <dbReference type="ChEBI" id="CHEBI:17792"/>
        <dbReference type="ChEBI" id="CHEBI:57925"/>
        <dbReference type="ChEBI" id="CHEBI:90779"/>
        <dbReference type="EC" id="2.5.1.18"/>
    </reaction>
</comment>
<keyword evidence="4" id="KW-0808">Transferase</keyword>
<evidence type="ECO:0000259" key="6">
    <source>
        <dbReference type="PROSITE" id="PS50405"/>
    </source>
</evidence>
<feature type="domain" description="GST C-terminal" evidence="6">
    <location>
        <begin position="1"/>
        <end position="102"/>
    </location>
</feature>
<dbReference type="InterPro" id="IPR010987">
    <property type="entry name" value="Glutathione-S-Trfase_C-like"/>
</dbReference>
<sequence>MPFYTLCYTHDGFDDAKKKYFGETIPKLLDLLEKFLGCSRWIIGDKLTYVDFCFCEALDVIQLMTSDCLDKHQGIKKYVERFYALDKISAYRQSDRFKKWPISSSYANWGTKCED</sequence>
<dbReference type="Proteomes" id="UP001642483">
    <property type="component" value="Unassembled WGS sequence"/>
</dbReference>
<dbReference type="PANTHER" id="PTHR11571:SF222">
    <property type="entry name" value="GLUTATHIONE TRANSFERASE"/>
    <property type="match status" value="1"/>
</dbReference>
<protein>
    <recommendedName>
        <fullName evidence="3">glutathione transferase</fullName>
        <ecNumber evidence="3">2.5.1.18</ecNumber>
    </recommendedName>
</protein>
<name>A0ABP0FH89_CLALP</name>
<dbReference type="EC" id="2.5.1.18" evidence="3"/>
<evidence type="ECO:0000256" key="2">
    <source>
        <dbReference type="ARBA" id="ARBA00005861"/>
    </source>
</evidence>
<evidence type="ECO:0000256" key="1">
    <source>
        <dbReference type="ARBA" id="ARBA00003701"/>
    </source>
</evidence>
<reference evidence="7 8" key="1">
    <citation type="submission" date="2024-02" db="EMBL/GenBank/DDBJ databases">
        <authorList>
            <person name="Daric V."/>
            <person name="Darras S."/>
        </authorList>
    </citation>
    <scope>NUCLEOTIDE SEQUENCE [LARGE SCALE GENOMIC DNA]</scope>
</reference>
<evidence type="ECO:0000256" key="4">
    <source>
        <dbReference type="ARBA" id="ARBA00022679"/>
    </source>
</evidence>
<evidence type="ECO:0000256" key="5">
    <source>
        <dbReference type="ARBA" id="ARBA00047960"/>
    </source>
</evidence>
<dbReference type="InterPro" id="IPR036282">
    <property type="entry name" value="Glutathione-S-Trfase_C_sf"/>
</dbReference>
<accession>A0ABP0FH89</accession>
<dbReference type="InterPro" id="IPR004046">
    <property type="entry name" value="GST_C"/>
</dbReference>
<evidence type="ECO:0000256" key="3">
    <source>
        <dbReference type="ARBA" id="ARBA00012452"/>
    </source>
</evidence>
<comment type="function">
    <text evidence="1">Conjugation of reduced glutathione to a wide number of exogenous and endogenous hydrophobic electrophiles.</text>
</comment>
<gene>
    <name evidence="7" type="ORF">CVLEPA_LOCUS9309</name>
</gene>
<dbReference type="SUPFAM" id="SSF47616">
    <property type="entry name" value="GST C-terminal domain-like"/>
    <property type="match status" value="1"/>
</dbReference>
<dbReference type="InterPro" id="IPR050213">
    <property type="entry name" value="GST_superfamily"/>
</dbReference>
<dbReference type="PROSITE" id="PS50405">
    <property type="entry name" value="GST_CTER"/>
    <property type="match status" value="1"/>
</dbReference>
<comment type="caution">
    <text evidence="7">The sequence shown here is derived from an EMBL/GenBank/DDBJ whole genome shotgun (WGS) entry which is preliminary data.</text>
</comment>
<evidence type="ECO:0000313" key="8">
    <source>
        <dbReference type="Proteomes" id="UP001642483"/>
    </source>
</evidence>
<dbReference type="Gene3D" id="1.20.1050.130">
    <property type="match status" value="1"/>
</dbReference>
<dbReference type="Pfam" id="PF14497">
    <property type="entry name" value="GST_C_3"/>
    <property type="match status" value="1"/>
</dbReference>
<keyword evidence="8" id="KW-1185">Reference proteome</keyword>